<sequence>MNKSTQTEVAQSPTWIDEPAASNYQALQLEQGAPAKNAASVITVIIEADQKRNLKPRAEKKNGRPAYNSSLLVKVGERCDFTITHKSKNRVEEQSDIHHARRQLFDSENRSGGSLPNRIMNATQPTFGREMVCLSATGQNANETGME</sequence>
<evidence type="ECO:0000256" key="1">
    <source>
        <dbReference type="SAM" id="MobiDB-lite"/>
    </source>
</evidence>
<dbReference type="Proteomes" id="UP001054837">
    <property type="component" value="Unassembled WGS sequence"/>
</dbReference>
<accession>A0AAV4QBQ6</accession>
<protein>
    <submittedName>
        <fullName evidence="2">Uncharacterized protein</fullName>
    </submittedName>
</protein>
<evidence type="ECO:0000313" key="3">
    <source>
        <dbReference type="Proteomes" id="UP001054837"/>
    </source>
</evidence>
<proteinExistence type="predicted"/>
<evidence type="ECO:0000313" key="2">
    <source>
        <dbReference type="EMBL" id="GIY06535.1"/>
    </source>
</evidence>
<reference evidence="2 3" key="1">
    <citation type="submission" date="2021-06" db="EMBL/GenBank/DDBJ databases">
        <title>Caerostris darwini draft genome.</title>
        <authorList>
            <person name="Kono N."/>
            <person name="Arakawa K."/>
        </authorList>
    </citation>
    <scope>NUCLEOTIDE SEQUENCE [LARGE SCALE GENOMIC DNA]</scope>
</reference>
<dbReference type="AlphaFoldDB" id="A0AAV4QBQ6"/>
<feature type="region of interest" description="Disordered" evidence="1">
    <location>
        <begin position="92"/>
        <end position="118"/>
    </location>
</feature>
<keyword evidence="3" id="KW-1185">Reference proteome</keyword>
<feature type="compositionally biased region" description="Basic and acidic residues" evidence="1">
    <location>
        <begin position="92"/>
        <end position="109"/>
    </location>
</feature>
<comment type="caution">
    <text evidence="2">The sequence shown here is derived from an EMBL/GenBank/DDBJ whole genome shotgun (WGS) entry which is preliminary data.</text>
</comment>
<name>A0AAV4QBQ6_9ARAC</name>
<dbReference type="EMBL" id="BPLQ01004228">
    <property type="protein sequence ID" value="GIY06535.1"/>
    <property type="molecule type" value="Genomic_DNA"/>
</dbReference>
<organism evidence="2 3">
    <name type="scientific">Caerostris darwini</name>
    <dbReference type="NCBI Taxonomy" id="1538125"/>
    <lineage>
        <taxon>Eukaryota</taxon>
        <taxon>Metazoa</taxon>
        <taxon>Ecdysozoa</taxon>
        <taxon>Arthropoda</taxon>
        <taxon>Chelicerata</taxon>
        <taxon>Arachnida</taxon>
        <taxon>Araneae</taxon>
        <taxon>Araneomorphae</taxon>
        <taxon>Entelegynae</taxon>
        <taxon>Araneoidea</taxon>
        <taxon>Araneidae</taxon>
        <taxon>Caerostris</taxon>
    </lineage>
</organism>
<gene>
    <name evidence="2" type="ORF">CDAR_262291</name>
</gene>